<keyword evidence="1" id="KW-1185">Reference proteome</keyword>
<accession>A0A914YQZ3</accession>
<evidence type="ECO:0000313" key="2">
    <source>
        <dbReference type="WBParaSite" id="PSU_v2.g2437.t1"/>
    </source>
</evidence>
<proteinExistence type="predicted"/>
<dbReference type="WBParaSite" id="PSU_v2.g2437.t1">
    <property type="protein sequence ID" value="PSU_v2.g2437.t1"/>
    <property type="gene ID" value="PSU_v2.g2437"/>
</dbReference>
<organism evidence="1 2">
    <name type="scientific">Panagrolaimus superbus</name>
    <dbReference type="NCBI Taxonomy" id="310955"/>
    <lineage>
        <taxon>Eukaryota</taxon>
        <taxon>Metazoa</taxon>
        <taxon>Ecdysozoa</taxon>
        <taxon>Nematoda</taxon>
        <taxon>Chromadorea</taxon>
        <taxon>Rhabditida</taxon>
        <taxon>Tylenchina</taxon>
        <taxon>Panagrolaimomorpha</taxon>
        <taxon>Panagrolaimoidea</taxon>
        <taxon>Panagrolaimidae</taxon>
        <taxon>Panagrolaimus</taxon>
    </lineage>
</organism>
<name>A0A914YQZ3_9BILA</name>
<protein>
    <submittedName>
        <fullName evidence="2">Tyrosinase copper-binding domain-containing protein</fullName>
    </submittedName>
</protein>
<evidence type="ECO:0000313" key="1">
    <source>
        <dbReference type="Proteomes" id="UP000887577"/>
    </source>
</evidence>
<dbReference type="Proteomes" id="UP000887577">
    <property type="component" value="Unplaced"/>
</dbReference>
<dbReference type="AlphaFoldDB" id="A0A914YQZ3"/>
<reference evidence="2" key="1">
    <citation type="submission" date="2022-11" db="UniProtKB">
        <authorList>
            <consortium name="WormBaseParasite"/>
        </authorList>
    </citation>
    <scope>IDENTIFICATION</scope>
</reference>
<sequence>MCFGGFFVNLDRISPAFSNIQFISWHRYAFEIHMINKWDHDGNHTISHCIEPLNETLTTISTTTHLPEEGICDWGRTGNEVLEFFHFDSVYMLRNFGVLIFYDNFIPNYCSFCAIY</sequence>